<proteinExistence type="predicted"/>
<dbReference type="Gene3D" id="2.40.320.10">
    <property type="entry name" value="Hypothetical Protein Pfu-838710-001"/>
    <property type="match status" value="1"/>
</dbReference>
<dbReference type="STRING" id="6832.A0A553NFZ1"/>
<dbReference type="InterPro" id="IPR008173">
    <property type="entry name" value="Adenylyl_cyclase_CyaB"/>
</dbReference>
<dbReference type="OrthoDB" id="6159137at2759"/>
<organism evidence="2 3">
    <name type="scientific">Tigriopus californicus</name>
    <name type="common">Marine copepod</name>
    <dbReference type="NCBI Taxonomy" id="6832"/>
    <lineage>
        <taxon>Eukaryota</taxon>
        <taxon>Metazoa</taxon>
        <taxon>Ecdysozoa</taxon>
        <taxon>Arthropoda</taxon>
        <taxon>Crustacea</taxon>
        <taxon>Multicrustacea</taxon>
        <taxon>Hexanauplia</taxon>
        <taxon>Copepoda</taxon>
        <taxon>Harpacticoida</taxon>
        <taxon>Harpacticidae</taxon>
        <taxon>Tigriopus</taxon>
    </lineage>
</organism>
<dbReference type="Proteomes" id="UP000318571">
    <property type="component" value="Chromosome 10"/>
</dbReference>
<dbReference type="SMART" id="SM01118">
    <property type="entry name" value="CYTH"/>
    <property type="match status" value="1"/>
</dbReference>
<dbReference type="SUPFAM" id="SSF55154">
    <property type="entry name" value="CYTH-like phosphatases"/>
    <property type="match status" value="1"/>
</dbReference>
<dbReference type="PANTHER" id="PTHR21028">
    <property type="entry name" value="SI:CH211-156B7.4"/>
    <property type="match status" value="1"/>
</dbReference>
<sequence>MPRNVEIKARVSNLDAVRLRAAQLSNFPEKLIRQRDTFFQCDSGRLKLRFLEGEESQLIFYQRDDQEGPKLSNYHWADIGKPEVLENVLGLAYGVKGTVIKTRYLYLVGQTRVHCDQVEGLGDFAELEVVLRDDQTPEEGEVIAHELMAELGIFKEDVQSCAYMDLILKKNNSS</sequence>
<accession>A0A553NFZ1</accession>
<evidence type="ECO:0000313" key="2">
    <source>
        <dbReference type="EMBL" id="TRY64374.1"/>
    </source>
</evidence>
<dbReference type="InterPro" id="IPR023577">
    <property type="entry name" value="CYTH_domain"/>
</dbReference>
<dbReference type="EMBL" id="VCGU01000458">
    <property type="protein sequence ID" value="TRY64374.1"/>
    <property type="molecule type" value="Genomic_DNA"/>
</dbReference>
<protein>
    <recommendedName>
        <fullName evidence="1">CYTH domain-containing protein</fullName>
    </recommendedName>
</protein>
<reference evidence="2 3" key="1">
    <citation type="journal article" date="2018" name="Nat. Ecol. Evol.">
        <title>Genomic signatures of mitonuclear coevolution across populations of Tigriopus californicus.</title>
        <authorList>
            <person name="Barreto F.S."/>
            <person name="Watson E.T."/>
            <person name="Lima T.G."/>
            <person name="Willett C.S."/>
            <person name="Edmands S."/>
            <person name="Li W."/>
            <person name="Burton R.S."/>
        </authorList>
    </citation>
    <scope>NUCLEOTIDE SEQUENCE [LARGE SCALE GENOMIC DNA]</scope>
    <source>
        <strain evidence="2 3">San Diego</strain>
    </source>
</reference>
<evidence type="ECO:0000313" key="3">
    <source>
        <dbReference type="Proteomes" id="UP000318571"/>
    </source>
</evidence>
<dbReference type="Pfam" id="PF01928">
    <property type="entry name" value="CYTH"/>
    <property type="match status" value="1"/>
</dbReference>
<dbReference type="PANTHER" id="PTHR21028:SF2">
    <property type="entry name" value="CYTH DOMAIN-CONTAINING PROTEIN"/>
    <property type="match status" value="1"/>
</dbReference>
<dbReference type="GO" id="GO:0016462">
    <property type="term" value="F:pyrophosphatase activity"/>
    <property type="evidence" value="ECO:0007669"/>
    <property type="project" value="UniProtKB-ARBA"/>
</dbReference>
<gene>
    <name evidence="2" type="ORF">TCAL_07940</name>
</gene>
<keyword evidence="3" id="KW-1185">Reference proteome</keyword>
<name>A0A553NFZ1_TIGCA</name>
<comment type="caution">
    <text evidence="2">The sequence shown here is derived from an EMBL/GenBank/DDBJ whole genome shotgun (WGS) entry which is preliminary data.</text>
</comment>
<dbReference type="CDD" id="cd07890">
    <property type="entry name" value="CYTH-like_AC_IV-like"/>
    <property type="match status" value="1"/>
</dbReference>
<dbReference type="OMA" id="QDDTFFP"/>
<dbReference type="AlphaFoldDB" id="A0A553NFZ1"/>
<dbReference type="PROSITE" id="PS51707">
    <property type="entry name" value="CYTH"/>
    <property type="match status" value="1"/>
</dbReference>
<evidence type="ECO:0000259" key="1">
    <source>
        <dbReference type="PROSITE" id="PS51707"/>
    </source>
</evidence>
<feature type="domain" description="CYTH" evidence="1">
    <location>
        <begin position="2"/>
        <end position="169"/>
    </location>
</feature>
<dbReference type="InterPro" id="IPR033469">
    <property type="entry name" value="CYTH-like_dom_sf"/>
</dbReference>